<gene>
    <name evidence="1" type="ORF">SAMN05216240_0534</name>
</gene>
<evidence type="ECO:0000313" key="1">
    <source>
        <dbReference type="EMBL" id="SMR91567.1"/>
    </source>
</evidence>
<keyword evidence="2" id="KW-1185">Reference proteome</keyword>
<protein>
    <submittedName>
        <fullName evidence="1">Uncharacterized protein</fullName>
    </submittedName>
</protein>
<reference evidence="1 2" key="1">
    <citation type="submission" date="2017-05" db="EMBL/GenBank/DDBJ databases">
        <authorList>
            <person name="Varghese N."/>
            <person name="Submissions S."/>
        </authorList>
    </citation>
    <scope>NUCLEOTIDE SEQUENCE [LARGE SCALE GENOMIC DNA]</scope>
    <source>
        <strain evidence="1 2">MACB1020</strain>
    </source>
</reference>
<accession>A0ABY1S6E4</accession>
<proteinExistence type="predicted"/>
<sequence length="85" mass="10113">MIKIRFSKDFDPSEFDFEMPSKKLVYEFVLECIEKNKDKIPMNKSVAYFDATDRKVTAIFKRVAQNEYVIEEYFPCNAVLDVKEK</sequence>
<dbReference type="EMBL" id="FXXC01000001">
    <property type="protein sequence ID" value="SMR91567.1"/>
    <property type="molecule type" value="Genomic_DNA"/>
</dbReference>
<dbReference type="Proteomes" id="UP000196803">
    <property type="component" value="Unassembled WGS sequence"/>
</dbReference>
<name>A0ABY1S6E4_CALBS</name>
<dbReference type="RefSeq" id="WP_015908826.1">
    <property type="nucleotide sequence ID" value="NZ_FUZJ01000001.1"/>
</dbReference>
<organism evidence="1 2">
    <name type="scientific">Caldicellulosiruptor bescii</name>
    <name type="common">Anaerocellum thermophilum</name>
    <dbReference type="NCBI Taxonomy" id="31899"/>
    <lineage>
        <taxon>Bacteria</taxon>
        <taxon>Bacillati</taxon>
        <taxon>Bacillota</taxon>
        <taxon>Bacillota incertae sedis</taxon>
        <taxon>Caldicellulosiruptorales</taxon>
        <taxon>Caldicellulosiruptoraceae</taxon>
        <taxon>Caldicellulosiruptor</taxon>
    </lineage>
</organism>
<dbReference type="GeneID" id="31773863"/>
<comment type="caution">
    <text evidence="1">The sequence shown here is derived from an EMBL/GenBank/DDBJ whole genome shotgun (WGS) entry which is preliminary data.</text>
</comment>
<evidence type="ECO:0000313" key="2">
    <source>
        <dbReference type="Proteomes" id="UP000196803"/>
    </source>
</evidence>